<keyword evidence="1" id="KW-0812">Transmembrane</keyword>
<reference evidence="4 5" key="1">
    <citation type="journal article" date="2023" name="bioRxiv">
        <title>Genome report: Whole genome sequence and annotation of Penstemon davidsonii.</title>
        <authorList>
            <person name="Ostevik K.L."/>
            <person name="Alabady M."/>
            <person name="Zhang M."/>
            <person name="Rausher M.D."/>
        </authorList>
    </citation>
    <scope>NUCLEOTIDE SEQUENCE [LARGE SCALE GENOMIC DNA]</scope>
    <source>
        <strain evidence="4">DNT005</strain>
        <tissue evidence="4">Whole leaf</tissue>
    </source>
</reference>
<feature type="domain" description="Phytocyanin" evidence="3">
    <location>
        <begin position="22"/>
        <end position="121"/>
    </location>
</feature>
<comment type="caution">
    <text evidence="4">The sequence shown here is derived from an EMBL/GenBank/DDBJ whole genome shotgun (WGS) entry which is preliminary data.</text>
</comment>
<dbReference type="InterPro" id="IPR008972">
    <property type="entry name" value="Cupredoxin"/>
</dbReference>
<gene>
    <name evidence="4" type="ORF">RD792_003945</name>
</gene>
<evidence type="ECO:0000313" key="5">
    <source>
        <dbReference type="Proteomes" id="UP001291926"/>
    </source>
</evidence>
<feature type="chain" id="PRO_5046340861" description="Phytocyanin domain-containing protein" evidence="2">
    <location>
        <begin position="22"/>
        <end position="163"/>
    </location>
</feature>
<dbReference type="PANTHER" id="PTHR33021">
    <property type="entry name" value="BLUE COPPER PROTEIN"/>
    <property type="match status" value="1"/>
</dbReference>
<dbReference type="Pfam" id="PF02298">
    <property type="entry name" value="Cu_bind_like"/>
    <property type="match status" value="1"/>
</dbReference>
<dbReference type="Gene3D" id="2.60.40.420">
    <property type="entry name" value="Cupredoxins - blue copper proteins"/>
    <property type="match status" value="1"/>
</dbReference>
<feature type="transmembrane region" description="Helical" evidence="1">
    <location>
        <begin position="142"/>
        <end position="160"/>
    </location>
</feature>
<dbReference type="PROSITE" id="PS51485">
    <property type="entry name" value="PHYTOCYANIN"/>
    <property type="match status" value="1"/>
</dbReference>
<protein>
    <recommendedName>
        <fullName evidence="3">Phytocyanin domain-containing protein</fullName>
    </recommendedName>
</protein>
<accession>A0ABR0DG31</accession>
<sequence>MAFKAFLIAIIIAAAVASAVATDYMVGDNAGWNLEVNYTEWAKGKDFRVGDTLMFMYNKDYHNVAKVNGTDFQQCNASNASNLLRTGSDTITLATPGKKWYICGLSDHCSKGMKLVINVAAALEAPAPAPTSAATIFCPLKSYAWILAAVLLTIMASSNSNKL</sequence>
<evidence type="ECO:0000256" key="1">
    <source>
        <dbReference type="SAM" id="Phobius"/>
    </source>
</evidence>
<dbReference type="Proteomes" id="UP001291926">
    <property type="component" value="Unassembled WGS sequence"/>
</dbReference>
<dbReference type="CDD" id="cd04216">
    <property type="entry name" value="Phytocyanin"/>
    <property type="match status" value="1"/>
</dbReference>
<keyword evidence="5" id="KW-1185">Reference proteome</keyword>
<dbReference type="PANTHER" id="PTHR33021:SF533">
    <property type="entry name" value="PHYTOCYANIN DOMAIN-CONTAINING PROTEIN"/>
    <property type="match status" value="1"/>
</dbReference>
<proteinExistence type="predicted"/>
<organism evidence="4 5">
    <name type="scientific">Penstemon davidsonii</name>
    <dbReference type="NCBI Taxonomy" id="160366"/>
    <lineage>
        <taxon>Eukaryota</taxon>
        <taxon>Viridiplantae</taxon>
        <taxon>Streptophyta</taxon>
        <taxon>Embryophyta</taxon>
        <taxon>Tracheophyta</taxon>
        <taxon>Spermatophyta</taxon>
        <taxon>Magnoliopsida</taxon>
        <taxon>eudicotyledons</taxon>
        <taxon>Gunneridae</taxon>
        <taxon>Pentapetalae</taxon>
        <taxon>asterids</taxon>
        <taxon>lamiids</taxon>
        <taxon>Lamiales</taxon>
        <taxon>Plantaginaceae</taxon>
        <taxon>Cheloneae</taxon>
        <taxon>Penstemon</taxon>
    </lineage>
</organism>
<keyword evidence="1" id="KW-0472">Membrane</keyword>
<dbReference type="EMBL" id="JAYDYQ010001088">
    <property type="protein sequence ID" value="KAK4488202.1"/>
    <property type="molecule type" value="Genomic_DNA"/>
</dbReference>
<keyword evidence="1" id="KW-1133">Transmembrane helix</keyword>
<keyword evidence="2" id="KW-0732">Signal</keyword>
<evidence type="ECO:0000259" key="3">
    <source>
        <dbReference type="PROSITE" id="PS51485"/>
    </source>
</evidence>
<evidence type="ECO:0000313" key="4">
    <source>
        <dbReference type="EMBL" id="KAK4488202.1"/>
    </source>
</evidence>
<evidence type="ECO:0000256" key="2">
    <source>
        <dbReference type="SAM" id="SignalP"/>
    </source>
</evidence>
<dbReference type="SUPFAM" id="SSF49503">
    <property type="entry name" value="Cupredoxins"/>
    <property type="match status" value="1"/>
</dbReference>
<dbReference type="InterPro" id="IPR039391">
    <property type="entry name" value="Phytocyanin-like"/>
</dbReference>
<name>A0ABR0DG31_9LAMI</name>
<dbReference type="InterPro" id="IPR003245">
    <property type="entry name" value="Phytocyanin_dom"/>
</dbReference>
<feature type="signal peptide" evidence="2">
    <location>
        <begin position="1"/>
        <end position="21"/>
    </location>
</feature>